<feature type="transmembrane region" description="Helical" evidence="6">
    <location>
        <begin position="336"/>
        <end position="363"/>
    </location>
</feature>
<keyword evidence="5 6" id="KW-0472">Membrane</keyword>
<proteinExistence type="inferred from homology"/>
<evidence type="ECO:0000256" key="6">
    <source>
        <dbReference type="RuleBase" id="RU004914"/>
    </source>
</evidence>
<dbReference type="InterPro" id="IPR002528">
    <property type="entry name" value="MATE_fam"/>
</dbReference>
<evidence type="ECO:0000256" key="2">
    <source>
        <dbReference type="ARBA" id="ARBA00010199"/>
    </source>
</evidence>
<evidence type="ECO:0000313" key="8">
    <source>
        <dbReference type="Proteomes" id="UP001237642"/>
    </source>
</evidence>
<evidence type="ECO:0000256" key="5">
    <source>
        <dbReference type="ARBA" id="ARBA00023136"/>
    </source>
</evidence>
<dbReference type="PANTHER" id="PTHR11206">
    <property type="entry name" value="MULTIDRUG RESISTANCE PROTEIN"/>
    <property type="match status" value="1"/>
</dbReference>
<dbReference type="Proteomes" id="UP001237642">
    <property type="component" value="Unassembled WGS sequence"/>
</dbReference>
<dbReference type="AlphaFoldDB" id="A0AAD8M8I9"/>
<organism evidence="7 8">
    <name type="scientific">Heracleum sosnowskyi</name>
    <dbReference type="NCBI Taxonomy" id="360622"/>
    <lineage>
        <taxon>Eukaryota</taxon>
        <taxon>Viridiplantae</taxon>
        <taxon>Streptophyta</taxon>
        <taxon>Embryophyta</taxon>
        <taxon>Tracheophyta</taxon>
        <taxon>Spermatophyta</taxon>
        <taxon>Magnoliopsida</taxon>
        <taxon>eudicotyledons</taxon>
        <taxon>Gunneridae</taxon>
        <taxon>Pentapetalae</taxon>
        <taxon>asterids</taxon>
        <taxon>campanulids</taxon>
        <taxon>Apiales</taxon>
        <taxon>Apiaceae</taxon>
        <taxon>Apioideae</taxon>
        <taxon>apioid superclade</taxon>
        <taxon>Tordylieae</taxon>
        <taxon>Tordyliinae</taxon>
        <taxon>Heracleum</taxon>
    </lineage>
</organism>
<comment type="subcellular location">
    <subcellularLocation>
        <location evidence="1">Membrane</location>
        <topology evidence="1">Multi-pass membrane protein</topology>
    </subcellularLocation>
</comment>
<sequence length="489" mass="53660">MEEPLLEATDNRQENKGVVAVETSSSRWEVVLGEIKKVSYIAMPMVVTTVSQNLIRVISMMMIGHLGELSLSGAAIATSLTNVTGFSLLLGMASALETLCGQAYGAEQYQMIGTYTCGAIISLLLVCIPVSILWIYTEELLIMIGQDPLISHEAGTYSIWLIPALFPYAILQLFIRFLLTQSLIYPMLLSSVAALVFHIPLSWLLIFKFKFGSAGGALGISLSYLLNVILLGIYVKYASSCEKTRISFSKDVFPSIREFFRFGIPSAVMICLDWWSYELVILLSGLLANPQLETSVLSICLVVTSLHYFIPYSFGAGASTRVSNELGAGNPEAARLAAWVATFLAVIEVVIASTILFSCKSILGYAFGEEKEVVDYVKEMTPLLSVSIMVECLAALFCGVARGVGWQHIGAYVNLGAYYLCGIPMACVLAFVLNWRGKGLWIGLTTGSLLQSCMLMMITFFTDWKKQAREARQRIFEGRSQMSKGFIIS</sequence>
<evidence type="ECO:0000313" key="7">
    <source>
        <dbReference type="EMBL" id="KAK1363634.1"/>
    </source>
</evidence>
<keyword evidence="8" id="KW-1185">Reference proteome</keyword>
<keyword evidence="4 6" id="KW-1133">Transmembrane helix</keyword>
<dbReference type="Pfam" id="PF01554">
    <property type="entry name" value="MatE"/>
    <property type="match status" value="2"/>
</dbReference>
<evidence type="ECO:0000256" key="4">
    <source>
        <dbReference type="ARBA" id="ARBA00022989"/>
    </source>
</evidence>
<comment type="caution">
    <text evidence="7">The sequence shown here is derived from an EMBL/GenBank/DDBJ whole genome shotgun (WGS) entry which is preliminary data.</text>
</comment>
<dbReference type="GO" id="GO:0015297">
    <property type="term" value="F:antiporter activity"/>
    <property type="evidence" value="ECO:0007669"/>
    <property type="project" value="InterPro"/>
</dbReference>
<feature type="transmembrane region" description="Helical" evidence="6">
    <location>
        <begin position="441"/>
        <end position="464"/>
    </location>
</feature>
<dbReference type="NCBIfam" id="TIGR00797">
    <property type="entry name" value="matE"/>
    <property type="match status" value="1"/>
</dbReference>
<reference evidence="7" key="2">
    <citation type="submission" date="2023-05" db="EMBL/GenBank/DDBJ databases">
        <authorList>
            <person name="Schelkunov M.I."/>
        </authorList>
    </citation>
    <scope>NUCLEOTIDE SEQUENCE</scope>
    <source>
        <strain evidence="7">Hsosn_3</strain>
        <tissue evidence="7">Leaf</tissue>
    </source>
</reference>
<dbReference type="InterPro" id="IPR045069">
    <property type="entry name" value="MATE_euk"/>
</dbReference>
<feature type="transmembrane region" description="Helical" evidence="6">
    <location>
        <begin position="112"/>
        <end position="137"/>
    </location>
</feature>
<feature type="transmembrane region" description="Helical" evidence="6">
    <location>
        <begin position="187"/>
        <end position="206"/>
    </location>
</feature>
<feature type="transmembrane region" description="Helical" evidence="6">
    <location>
        <begin position="218"/>
        <end position="238"/>
    </location>
</feature>
<protein>
    <recommendedName>
        <fullName evidence="6">Protein DETOXIFICATION</fullName>
    </recommendedName>
    <alternativeName>
        <fullName evidence="6">Multidrug and toxic compound extrusion protein</fullName>
    </alternativeName>
</protein>
<feature type="transmembrane region" description="Helical" evidence="6">
    <location>
        <begin position="383"/>
        <end position="404"/>
    </location>
</feature>
<feature type="transmembrane region" description="Helical" evidence="6">
    <location>
        <begin position="259"/>
        <end position="276"/>
    </location>
</feature>
<dbReference type="GO" id="GO:1990961">
    <property type="term" value="P:xenobiotic detoxification by transmembrane export across the plasma membrane"/>
    <property type="evidence" value="ECO:0007669"/>
    <property type="project" value="InterPro"/>
</dbReference>
<dbReference type="EMBL" id="JAUIZM010000009">
    <property type="protein sequence ID" value="KAK1363634.1"/>
    <property type="molecule type" value="Genomic_DNA"/>
</dbReference>
<gene>
    <name evidence="7" type="ORF">POM88_039195</name>
</gene>
<comment type="similarity">
    <text evidence="2 6">Belongs to the multi antimicrobial extrusion (MATE) (TC 2.A.66.1) family.</text>
</comment>
<feature type="transmembrane region" description="Helical" evidence="6">
    <location>
        <begin position="296"/>
        <end position="315"/>
    </location>
</feature>
<dbReference type="CDD" id="cd13132">
    <property type="entry name" value="MATE_eukaryotic"/>
    <property type="match status" value="1"/>
</dbReference>
<feature type="transmembrane region" description="Helical" evidence="6">
    <location>
        <begin position="69"/>
        <end position="91"/>
    </location>
</feature>
<reference evidence="7" key="1">
    <citation type="submission" date="2023-02" db="EMBL/GenBank/DDBJ databases">
        <title>Genome of toxic invasive species Heracleum sosnowskyi carries increased number of genes despite the absence of recent whole-genome duplications.</title>
        <authorList>
            <person name="Schelkunov M."/>
            <person name="Shtratnikova V."/>
            <person name="Makarenko M."/>
            <person name="Klepikova A."/>
            <person name="Omelchenko D."/>
            <person name="Novikova G."/>
            <person name="Obukhova E."/>
            <person name="Bogdanov V."/>
            <person name="Penin A."/>
            <person name="Logacheva M."/>
        </authorList>
    </citation>
    <scope>NUCLEOTIDE SEQUENCE</scope>
    <source>
        <strain evidence="7">Hsosn_3</strain>
        <tissue evidence="7">Leaf</tissue>
    </source>
</reference>
<accession>A0AAD8M8I9</accession>
<name>A0AAD8M8I9_9APIA</name>
<feature type="transmembrane region" description="Helical" evidence="6">
    <location>
        <begin position="157"/>
        <end position="175"/>
    </location>
</feature>
<evidence type="ECO:0000256" key="3">
    <source>
        <dbReference type="ARBA" id="ARBA00022692"/>
    </source>
</evidence>
<feature type="transmembrane region" description="Helical" evidence="6">
    <location>
        <begin position="416"/>
        <end position="435"/>
    </location>
</feature>
<evidence type="ECO:0000256" key="1">
    <source>
        <dbReference type="ARBA" id="ARBA00004141"/>
    </source>
</evidence>
<dbReference type="GO" id="GO:0042910">
    <property type="term" value="F:xenobiotic transmembrane transporter activity"/>
    <property type="evidence" value="ECO:0007669"/>
    <property type="project" value="InterPro"/>
</dbReference>
<dbReference type="GO" id="GO:0016020">
    <property type="term" value="C:membrane"/>
    <property type="evidence" value="ECO:0007669"/>
    <property type="project" value="UniProtKB-SubCell"/>
</dbReference>
<keyword evidence="3 6" id="KW-0812">Transmembrane</keyword>